<name>A0ABU6HN42_9RHOB</name>
<dbReference type="EMBL" id="JAYLLH010000045">
    <property type="protein sequence ID" value="MEC3863260.1"/>
    <property type="molecule type" value="Genomic_DNA"/>
</dbReference>
<proteinExistence type="predicted"/>
<dbReference type="Gene3D" id="3.10.180.10">
    <property type="entry name" value="2,3-Dihydroxybiphenyl 1,2-Dioxygenase, domain 1"/>
    <property type="match status" value="1"/>
</dbReference>
<gene>
    <name evidence="2" type="ORF">VK792_18360</name>
</gene>
<keyword evidence="3" id="KW-1185">Reference proteome</keyword>
<dbReference type="RefSeq" id="WP_326299329.1">
    <property type="nucleotide sequence ID" value="NZ_JAYLLH010000045.1"/>
</dbReference>
<evidence type="ECO:0000313" key="2">
    <source>
        <dbReference type="EMBL" id="MEC3863260.1"/>
    </source>
</evidence>
<dbReference type="InterPro" id="IPR029068">
    <property type="entry name" value="Glyas_Bleomycin-R_OHBP_Dase"/>
</dbReference>
<organism evidence="2 3">
    <name type="scientific">Mesobacterium hydrothermale</name>
    <dbReference type="NCBI Taxonomy" id="3111907"/>
    <lineage>
        <taxon>Bacteria</taxon>
        <taxon>Pseudomonadati</taxon>
        <taxon>Pseudomonadota</taxon>
        <taxon>Alphaproteobacteria</taxon>
        <taxon>Rhodobacterales</taxon>
        <taxon>Roseobacteraceae</taxon>
        <taxon>Mesobacterium</taxon>
    </lineage>
</organism>
<feature type="domain" description="Glyoxalase-like" evidence="1">
    <location>
        <begin position="4"/>
        <end position="167"/>
    </location>
</feature>
<protein>
    <submittedName>
        <fullName evidence="2">VOC family protein</fullName>
    </submittedName>
</protein>
<comment type="caution">
    <text evidence="2">The sequence shown here is derived from an EMBL/GenBank/DDBJ whole genome shotgun (WGS) entry which is preliminary data.</text>
</comment>
<dbReference type="SUPFAM" id="SSF54593">
    <property type="entry name" value="Glyoxalase/Bleomycin resistance protein/Dihydroxybiphenyl dioxygenase"/>
    <property type="match status" value="1"/>
</dbReference>
<evidence type="ECO:0000313" key="3">
    <source>
        <dbReference type="Proteomes" id="UP001348149"/>
    </source>
</evidence>
<dbReference type="InterPro" id="IPR025870">
    <property type="entry name" value="Glyoxalase-like_dom"/>
</dbReference>
<sequence length="204" mass="21803">MLELDHIAVLGGTLEAAADHCAQALGVPMGPGGVHTRFATHNRLLGLGQGHYLEAIAVDPKAAPPPDARWFGLDRFNGQPRLDKWICRVADIEAAVARFPEAGRVVHLSRGDLRWSMAVPLDGMLPFDGLFPALIQWHVPKPPGASLPGDGRRLTRLVVQHPRAIDLLSRLGDAVPGAPVQIEPGPVPKLTAHIATADGDKVLE</sequence>
<dbReference type="Pfam" id="PF13468">
    <property type="entry name" value="Glyoxalase_3"/>
    <property type="match status" value="1"/>
</dbReference>
<accession>A0ABU6HN42</accession>
<reference evidence="2 3" key="1">
    <citation type="submission" date="2024-01" db="EMBL/GenBank/DDBJ databases">
        <title>Mesobacterium rodlantinim sp. nov., isolated from shallow sea hydrothermal systems off Kueishantao Island.</title>
        <authorList>
            <person name="Su Z."/>
            <person name="Tang K."/>
        </authorList>
    </citation>
    <scope>NUCLEOTIDE SEQUENCE [LARGE SCALE GENOMIC DNA]</scope>
    <source>
        <strain evidence="2 3">TK19101</strain>
    </source>
</reference>
<evidence type="ECO:0000259" key="1">
    <source>
        <dbReference type="Pfam" id="PF13468"/>
    </source>
</evidence>
<dbReference type="Proteomes" id="UP001348149">
    <property type="component" value="Unassembled WGS sequence"/>
</dbReference>